<dbReference type="AlphaFoldDB" id="A0A9D1ILH9"/>
<feature type="domain" description="YgjP-like metallopeptidase" evidence="1">
    <location>
        <begin position="36"/>
        <end position="244"/>
    </location>
</feature>
<protein>
    <submittedName>
        <fullName evidence="2">M48 family metallopeptidase</fullName>
    </submittedName>
</protein>
<accession>A0A9D1ILH9</accession>
<gene>
    <name evidence="2" type="ORF">IAC56_07045</name>
</gene>
<dbReference type="CDD" id="cd07344">
    <property type="entry name" value="M48_yhfN_like"/>
    <property type="match status" value="1"/>
</dbReference>
<reference evidence="2" key="1">
    <citation type="submission" date="2020-10" db="EMBL/GenBank/DDBJ databases">
        <authorList>
            <person name="Gilroy R."/>
        </authorList>
    </citation>
    <scope>NUCLEOTIDE SEQUENCE</scope>
    <source>
        <strain evidence="2">7463</strain>
    </source>
</reference>
<comment type="caution">
    <text evidence="2">The sequence shown here is derived from an EMBL/GenBank/DDBJ whole genome shotgun (WGS) entry which is preliminary data.</text>
</comment>
<dbReference type="PANTHER" id="PTHR30399:SF1">
    <property type="entry name" value="UTP PYROPHOSPHATASE"/>
    <property type="match status" value="1"/>
</dbReference>
<reference evidence="2" key="2">
    <citation type="journal article" date="2021" name="PeerJ">
        <title>Extensive microbial diversity within the chicken gut microbiome revealed by metagenomics and culture.</title>
        <authorList>
            <person name="Gilroy R."/>
            <person name="Ravi A."/>
            <person name="Getino M."/>
            <person name="Pursley I."/>
            <person name="Horton D.L."/>
            <person name="Alikhan N.F."/>
            <person name="Baker D."/>
            <person name="Gharbi K."/>
            <person name="Hall N."/>
            <person name="Watson M."/>
            <person name="Adriaenssens E.M."/>
            <person name="Foster-Nyarko E."/>
            <person name="Jarju S."/>
            <person name="Secka A."/>
            <person name="Antonio M."/>
            <person name="Oren A."/>
            <person name="Chaudhuri R.R."/>
            <person name="La Ragione R."/>
            <person name="Hildebrand F."/>
            <person name="Pallen M.J."/>
        </authorList>
    </citation>
    <scope>NUCLEOTIDE SEQUENCE</scope>
    <source>
        <strain evidence="2">7463</strain>
    </source>
</reference>
<dbReference type="EMBL" id="DVMY01000105">
    <property type="protein sequence ID" value="HIU38009.1"/>
    <property type="molecule type" value="Genomic_DNA"/>
</dbReference>
<dbReference type="PANTHER" id="PTHR30399">
    <property type="entry name" value="UNCHARACTERIZED PROTEIN YGJP"/>
    <property type="match status" value="1"/>
</dbReference>
<dbReference type="Pfam" id="PF01863">
    <property type="entry name" value="YgjP-like"/>
    <property type="match status" value="1"/>
</dbReference>
<evidence type="ECO:0000313" key="2">
    <source>
        <dbReference type="EMBL" id="HIU38009.1"/>
    </source>
</evidence>
<evidence type="ECO:0000259" key="1">
    <source>
        <dbReference type="Pfam" id="PF01863"/>
    </source>
</evidence>
<dbReference type="Proteomes" id="UP000824083">
    <property type="component" value="Unassembled WGS sequence"/>
</dbReference>
<name>A0A9D1ILH9_9BURK</name>
<dbReference type="InterPro" id="IPR002725">
    <property type="entry name" value="YgjP-like_metallopeptidase"/>
</dbReference>
<dbReference type="InterPro" id="IPR053136">
    <property type="entry name" value="UTP_pyrophosphatase-like"/>
</dbReference>
<dbReference type="Gene3D" id="3.30.2010.10">
    <property type="entry name" value="Metalloproteases ('zincins'), catalytic domain"/>
    <property type="match status" value="1"/>
</dbReference>
<organism evidence="2 3">
    <name type="scientific">Candidatus Aphodousia faecigallinarum</name>
    <dbReference type="NCBI Taxonomy" id="2840677"/>
    <lineage>
        <taxon>Bacteria</taxon>
        <taxon>Pseudomonadati</taxon>
        <taxon>Pseudomonadota</taxon>
        <taxon>Betaproteobacteria</taxon>
        <taxon>Burkholderiales</taxon>
        <taxon>Sutterellaceae</taxon>
        <taxon>Sutterellaceae incertae sedis</taxon>
        <taxon>Candidatus Aphodousia</taxon>
    </lineage>
</organism>
<evidence type="ECO:0000313" key="3">
    <source>
        <dbReference type="Proteomes" id="UP000824083"/>
    </source>
</evidence>
<sequence>MPDVLSHLHEKLSQDKPSFHLTPSFSYRLERAKRKTVGFIVDERGVTVRAPRWVSITEIEKMLQEKEGWIQKKLTEFSNWQKEVGLQSVRFTDGAQLPYLGRTLTLRLEPAAKAVFFSESARGWELIVNTAKDTQEQRVKDWVQVWFKKEAERYLGGRIEAMARDSLVSFSGWGLSSAKGRWGSCSADRRIRLNWRLIHLNPALIDYVIAHELAHLDEMNHSPRFWKRVGEIYPDYENARRALKGVYMPTLPF</sequence>
<proteinExistence type="predicted"/>